<dbReference type="Gene3D" id="3.10.580.10">
    <property type="entry name" value="CBS-domain"/>
    <property type="match status" value="1"/>
</dbReference>
<feature type="transmembrane region" description="Helical" evidence="11">
    <location>
        <begin position="420"/>
        <end position="441"/>
    </location>
</feature>
<evidence type="ECO:0000256" key="9">
    <source>
        <dbReference type="ARBA" id="ARBA00023214"/>
    </source>
</evidence>
<dbReference type="Gene3D" id="1.10.3080.10">
    <property type="entry name" value="Clc chloride channel"/>
    <property type="match status" value="1"/>
</dbReference>
<proteinExistence type="inferred from homology"/>
<accession>A0A8C5CS12</accession>
<reference evidence="13" key="2">
    <citation type="submission" date="2025-09" db="UniProtKB">
        <authorList>
            <consortium name="Ensembl"/>
        </authorList>
    </citation>
    <scope>IDENTIFICATION</scope>
</reference>
<feature type="domain" description="CBS" evidence="12">
    <location>
        <begin position="639"/>
        <end position="697"/>
    </location>
</feature>
<evidence type="ECO:0000259" key="12">
    <source>
        <dbReference type="PROSITE" id="PS51371"/>
    </source>
</evidence>
<dbReference type="InterPro" id="IPR000644">
    <property type="entry name" value="CBS_dom"/>
</dbReference>
<dbReference type="InterPro" id="IPR001807">
    <property type="entry name" value="ClC"/>
</dbReference>
<gene>
    <name evidence="13" type="primary">clcn7</name>
</gene>
<dbReference type="SUPFAM" id="SSF81340">
    <property type="entry name" value="Clc chloride channel"/>
    <property type="match status" value="1"/>
</dbReference>
<dbReference type="SMART" id="SM00116">
    <property type="entry name" value="CBS"/>
    <property type="match status" value="1"/>
</dbReference>
<sequence length="703" mass="78322">MDEEITSEEDSLKGRPKEITHNEKLLSLKYESLDYDNSENQLFLEEERRMSYLGFRCLEISRWVVCGLIGFLTGLIACFIDIMVEQLTGLKYYVVKENIEKFTAGGGLSISLILWAVLNSAFVMVGAIIVAFFEPIAGGSGIPQIKCYLNGVKIPRVVRLKTLLVKVAGVICSVAGGLVVGKEGPMIHSGAVVAAGVSQGRSTSLKRDFKIFEYFRRDTEKRDFVSAGAAAGVSAAFGAPVGGVLFSLEEAASYWNQMLTWRIFFASMISTFTLNFFLSVYNKNPGELSNPGLINFGSFDRNVRSFVFVLTCECGGPPGGLLGALFNALNYWLTIFRIRYIHRPCLQVMEAMLVAAVTATVSFIMIYFSNACQPLDVVQGEDYPLQLYCDDGEYNSMATTFFNRPEKSVQNLFHNPPGSYHPLTLGVFTITYFFLACWTYGLAVSAGVFIPSLLIGAAWGRLIGIMLPVFPLQIWADPGKYALIGAAAQLGGSHQIRVIRPEHNKPLPGLYDIHIKLQSVPFVHSEAPPTSHWLTAREVMSSPVTSFNRVERVGTIVDLLSNTSTNHNGFPVYLQADEPPRTTLLFTLQVFVELARSKLTRRKLQLKDFRDAYPRFPPIQSIHVSQDERECMMDLTEFMNPTPYTVPQETSLPRVYKLFRALGLRHLVVVDDSNRVVGLVTRKDLARYHLGKHGLEELQLAQT</sequence>
<evidence type="ECO:0000256" key="2">
    <source>
        <dbReference type="ARBA" id="ARBA00022448"/>
    </source>
</evidence>
<feature type="transmembrane region" description="Helical" evidence="11">
    <location>
        <begin position="63"/>
        <end position="84"/>
    </location>
</feature>
<evidence type="ECO:0000256" key="10">
    <source>
        <dbReference type="PROSITE-ProRule" id="PRU00703"/>
    </source>
</evidence>
<evidence type="ECO:0000256" key="8">
    <source>
        <dbReference type="ARBA" id="ARBA00023136"/>
    </source>
</evidence>
<dbReference type="GO" id="GO:0005254">
    <property type="term" value="F:chloride channel activity"/>
    <property type="evidence" value="ECO:0007669"/>
    <property type="project" value="UniProtKB-UniRule"/>
</dbReference>
<dbReference type="InterPro" id="IPR051280">
    <property type="entry name" value="Cl-channel/antiporter"/>
</dbReference>
<feature type="transmembrane region" description="Helical" evidence="11">
    <location>
        <begin position="345"/>
        <end position="368"/>
    </location>
</feature>
<keyword evidence="9 11" id="KW-0868">Chloride</keyword>
<evidence type="ECO:0000313" key="14">
    <source>
        <dbReference type="Proteomes" id="UP000694546"/>
    </source>
</evidence>
<dbReference type="PRINTS" id="PR00762">
    <property type="entry name" value="CLCHANNEL"/>
</dbReference>
<organism evidence="13 14">
    <name type="scientific">Gadus morhua</name>
    <name type="common">Atlantic cod</name>
    <dbReference type="NCBI Taxonomy" id="8049"/>
    <lineage>
        <taxon>Eukaryota</taxon>
        <taxon>Metazoa</taxon>
        <taxon>Chordata</taxon>
        <taxon>Craniata</taxon>
        <taxon>Vertebrata</taxon>
        <taxon>Euteleostomi</taxon>
        <taxon>Actinopterygii</taxon>
        <taxon>Neopterygii</taxon>
        <taxon>Teleostei</taxon>
        <taxon>Neoteleostei</taxon>
        <taxon>Acanthomorphata</taxon>
        <taxon>Zeiogadaria</taxon>
        <taxon>Gadariae</taxon>
        <taxon>Gadiformes</taxon>
        <taxon>Gadoidei</taxon>
        <taxon>Gadidae</taxon>
        <taxon>Gadus</taxon>
    </lineage>
</organism>
<dbReference type="PANTHER" id="PTHR11689">
    <property type="entry name" value="CHLORIDE CHANNEL PROTEIN CLC FAMILY MEMBER"/>
    <property type="match status" value="1"/>
</dbReference>
<keyword evidence="3 11" id="KW-0812">Transmembrane</keyword>
<dbReference type="InterPro" id="IPR046342">
    <property type="entry name" value="CBS_dom_sf"/>
</dbReference>
<keyword evidence="8 11" id="KW-0472">Membrane</keyword>
<evidence type="ECO:0000256" key="1">
    <source>
        <dbReference type="ARBA" id="ARBA00004141"/>
    </source>
</evidence>
<dbReference type="GO" id="GO:0005765">
    <property type="term" value="C:lysosomal membrane"/>
    <property type="evidence" value="ECO:0007669"/>
    <property type="project" value="TreeGrafter"/>
</dbReference>
<keyword evidence="14" id="KW-1185">Reference proteome</keyword>
<feature type="transmembrane region" description="Helical" evidence="11">
    <location>
        <begin position="448"/>
        <end position="470"/>
    </location>
</feature>
<comment type="caution">
    <text evidence="11">Lacks conserved residue(s) required for the propagation of feature annotation.</text>
</comment>
<keyword evidence="6 11" id="KW-0406">Ion transport</keyword>
<reference evidence="13" key="1">
    <citation type="submission" date="2025-08" db="UniProtKB">
        <authorList>
            <consortium name="Ensembl"/>
        </authorList>
    </citation>
    <scope>IDENTIFICATION</scope>
</reference>
<protein>
    <recommendedName>
        <fullName evidence="11">Chloride channel protein</fullName>
    </recommendedName>
</protein>
<feature type="transmembrane region" description="Helical" evidence="11">
    <location>
        <begin position="163"/>
        <end position="181"/>
    </location>
</feature>
<dbReference type="GeneTree" id="ENSGT00940000158458"/>
<dbReference type="Pfam" id="PF00571">
    <property type="entry name" value="CBS"/>
    <property type="match status" value="1"/>
</dbReference>
<dbReference type="GO" id="GO:0062158">
    <property type="term" value="F:chloride:proton antiporter activity"/>
    <property type="evidence" value="ECO:0007669"/>
    <property type="project" value="InterPro"/>
</dbReference>
<keyword evidence="5 11" id="KW-1133">Transmembrane helix</keyword>
<dbReference type="PANTHER" id="PTHR11689:SF136">
    <property type="entry name" value="H(+)_CL(-) EXCHANGE TRANSPORTER 7"/>
    <property type="match status" value="1"/>
</dbReference>
<dbReference type="AlphaFoldDB" id="A0A8C5CS12"/>
<dbReference type="PRINTS" id="PR01118">
    <property type="entry name" value="CLCHANNEL7"/>
</dbReference>
<name>A0A8C5CS12_GADMO</name>
<feature type="transmembrane region" description="Helical" evidence="11">
    <location>
        <begin position="104"/>
        <end position="133"/>
    </location>
</feature>
<comment type="similarity">
    <text evidence="11">Belongs to the chloride channel (TC 2.A.49) family.</text>
</comment>
<evidence type="ECO:0000256" key="11">
    <source>
        <dbReference type="RuleBase" id="RU361221"/>
    </source>
</evidence>
<keyword evidence="4" id="KW-0677">Repeat</keyword>
<dbReference type="SUPFAM" id="SSF54631">
    <property type="entry name" value="CBS-domain pair"/>
    <property type="match status" value="1"/>
</dbReference>
<feature type="transmembrane region" description="Helical" evidence="11">
    <location>
        <begin position="224"/>
        <end position="247"/>
    </location>
</feature>
<keyword evidence="2 11" id="KW-0813">Transport</keyword>
<comment type="subcellular location">
    <subcellularLocation>
        <location evidence="1 11">Membrane</location>
        <topology evidence="1 11">Multi-pass membrane protein</topology>
    </subcellularLocation>
</comment>
<dbReference type="PROSITE" id="PS51371">
    <property type="entry name" value="CBS"/>
    <property type="match status" value="1"/>
</dbReference>
<evidence type="ECO:0000256" key="5">
    <source>
        <dbReference type="ARBA" id="ARBA00022989"/>
    </source>
</evidence>
<dbReference type="InterPro" id="IPR014743">
    <property type="entry name" value="Cl-channel_core"/>
</dbReference>
<feature type="transmembrane region" description="Helical" evidence="11">
    <location>
        <begin position="259"/>
        <end position="281"/>
    </location>
</feature>
<evidence type="ECO:0000256" key="6">
    <source>
        <dbReference type="ARBA" id="ARBA00023065"/>
    </source>
</evidence>
<dbReference type="Pfam" id="PF00654">
    <property type="entry name" value="Voltage_CLC"/>
    <property type="match status" value="1"/>
</dbReference>
<dbReference type="Ensembl" id="ENSGMOT00000026280.1">
    <property type="protein sequence ID" value="ENSGMOP00000066263.1"/>
    <property type="gene ID" value="ENSGMOG00000007984.2"/>
</dbReference>
<feature type="transmembrane region" description="Helical" evidence="11">
    <location>
        <begin position="306"/>
        <end position="333"/>
    </location>
</feature>
<evidence type="ECO:0000313" key="13">
    <source>
        <dbReference type="Ensembl" id="ENSGMOP00000066263.1"/>
    </source>
</evidence>
<dbReference type="Proteomes" id="UP000694546">
    <property type="component" value="Chromosome 2"/>
</dbReference>
<evidence type="ECO:0000256" key="3">
    <source>
        <dbReference type="ARBA" id="ARBA00022692"/>
    </source>
</evidence>
<evidence type="ECO:0000256" key="7">
    <source>
        <dbReference type="ARBA" id="ARBA00023122"/>
    </source>
</evidence>
<evidence type="ECO:0000256" key="4">
    <source>
        <dbReference type="ARBA" id="ARBA00022737"/>
    </source>
</evidence>
<dbReference type="CDD" id="cd04591">
    <property type="entry name" value="CBS_pair_voltage-gated_CLC_euk_bac"/>
    <property type="match status" value="1"/>
</dbReference>
<keyword evidence="7 10" id="KW-0129">CBS domain</keyword>
<dbReference type="InterPro" id="IPR002249">
    <property type="entry name" value="CIC-7"/>
</dbReference>